<dbReference type="Proteomes" id="UP001596023">
    <property type="component" value="Unassembled WGS sequence"/>
</dbReference>
<dbReference type="InterPro" id="IPR019694">
    <property type="entry name" value="Phage_HP1_Orf23"/>
</dbReference>
<comment type="caution">
    <text evidence="1">The sequence shown here is derived from an EMBL/GenBank/DDBJ whole genome shotgun (WGS) entry which is preliminary data.</text>
</comment>
<organism evidence="1 2">
    <name type="scientific">Dysgonomonas termitidis</name>
    <dbReference type="NCBI Taxonomy" id="1516126"/>
    <lineage>
        <taxon>Bacteria</taxon>
        <taxon>Pseudomonadati</taxon>
        <taxon>Bacteroidota</taxon>
        <taxon>Bacteroidia</taxon>
        <taxon>Bacteroidales</taxon>
        <taxon>Dysgonomonadaceae</taxon>
        <taxon>Dysgonomonas</taxon>
    </lineage>
</organism>
<gene>
    <name evidence="1" type="ORF">ACFO6W_07400</name>
</gene>
<evidence type="ECO:0000313" key="1">
    <source>
        <dbReference type="EMBL" id="MFC4673513.1"/>
    </source>
</evidence>
<reference evidence="2" key="1">
    <citation type="journal article" date="2019" name="Int. J. Syst. Evol. Microbiol.">
        <title>The Global Catalogue of Microorganisms (GCM) 10K type strain sequencing project: providing services to taxonomists for standard genome sequencing and annotation.</title>
        <authorList>
            <consortium name="The Broad Institute Genomics Platform"/>
            <consortium name="The Broad Institute Genome Sequencing Center for Infectious Disease"/>
            <person name="Wu L."/>
            <person name="Ma J."/>
        </authorList>
    </citation>
    <scope>NUCLEOTIDE SEQUENCE [LARGE SCALE GENOMIC DNA]</scope>
    <source>
        <strain evidence="2">CCUG 66188</strain>
    </source>
</reference>
<name>A0ABV9KU77_9BACT</name>
<evidence type="ECO:0000313" key="2">
    <source>
        <dbReference type="Proteomes" id="UP001596023"/>
    </source>
</evidence>
<dbReference type="EMBL" id="JBHSGN010000058">
    <property type="protein sequence ID" value="MFC4673513.1"/>
    <property type="molecule type" value="Genomic_DNA"/>
</dbReference>
<proteinExistence type="predicted"/>
<dbReference type="Pfam" id="PF10758">
    <property type="entry name" value="DUF2586"/>
    <property type="match status" value="1"/>
</dbReference>
<sequence length="408" mass="44379">MSFTGAQINKLDGGLGGGEPAGRVAVLVIGAGAIPDKLELYKAYELLQIEDAEARGITAESDTANQELSYYHLSEIFRLSPETSVHVIAVPKATKESDLKNLTEFIAALRSIPNVNTIGVAGLTDDADIGVAVTGMQLLADDLKKDFIYIDVAVIEGKGAYLTGATVADYPALREYDSETIMPVWAQDPAIVALDDAYENHAAVGSALGMLLVRSIHENLGSVDIEVKPKARKAEQDYTLTDVKTGRWLSAALSNGKKFETLSGADQKKLDELGYNYVGVFAGYGGYFFSDSHTCTEADSDYCYAERNAIWNKGARIIRATLIPRIRSKVESDPGTGYIKNTTITDWDGRVRKALEEMVRARDIAAFDIYINPKQAAVSTRPFNIKVQFVADGVVHEFEVDLGFTRSV</sequence>
<keyword evidence="2" id="KW-1185">Reference proteome</keyword>
<protein>
    <submittedName>
        <fullName evidence="1">DUF2586 family protein</fullName>
    </submittedName>
</protein>
<accession>A0ABV9KU77</accession>
<dbReference type="RefSeq" id="WP_379994858.1">
    <property type="nucleotide sequence ID" value="NZ_JBHSGN010000058.1"/>
</dbReference>